<gene>
    <name evidence="2" type="ORF">FW784_01275</name>
</gene>
<dbReference type="AlphaFoldDB" id="A0A5D8ZFS6"/>
<dbReference type="InterPro" id="IPR036249">
    <property type="entry name" value="Thioredoxin-like_sf"/>
</dbReference>
<dbReference type="Pfam" id="PF00462">
    <property type="entry name" value="Glutaredoxin"/>
    <property type="match status" value="1"/>
</dbReference>
<feature type="domain" description="Glutaredoxin" evidence="1">
    <location>
        <begin position="17"/>
        <end position="74"/>
    </location>
</feature>
<dbReference type="SUPFAM" id="SSF52833">
    <property type="entry name" value="Thioredoxin-like"/>
    <property type="match status" value="1"/>
</dbReference>
<accession>A0A5D8ZFS6</accession>
<proteinExistence type="predicted"/>
<dbReference type="Gene3D" id="3.40.30.10">
    <property type="entry name" value="Glutaredoxin"/>
    <property type="match status" value="1"/>
</dbReference>
<organism evidence="2 3">
    <name type="scientific">Cognatilysobacter lacus</name>
    <dbReference type="NCBI Taxonomy" id="1643323"/>
    <lineage>
        <taxon>Bacteria</taxon>
        <taxon>Pseudomonadati</taxon>
        <taxon>Pseudomonadota</taxon>
        <taxon>Gammaproteobacteria</taxon>
        <taxon>Lysobacterales</taxon>
        <taxon>Lysobacteraceae</taxon>
        <taxon>Cognatilysobacter</taxon>
    </lineage>
</organism>
<dbReference type="InterPro" id="IPR002109">
    <property type="entry name" value="Glutaredoxin"/>
</dbReference>
<evidence type="ECO:0000313" key="2">
    <source>
        <dbReference type="EMBL" id="TZF91524.1"/>
    </source>
</evidence>
<dbReference type="PROSITE" id="PS51354">
    <property type="entry name" value="GLUTAREDOXIN_2"/>
    <property type="match status" value="1"/>
</dbReference>
<comment type="caution">
    <text evidence="2">The sequence shown here is derived from an EMBL/GenBank/DDBJ whole genome shotgun (WGS) entry which is preliminary data.</text>
</comment>
<dbReference type="Proteomes" id="UP000323164">
    <property type="component" value="Unassembled WGS sequence"/>
</dbReference>
<dbReference type="OrthoDB" id="9800621at2"/>
<reference evidence="2 3" key="1">
    <citation type="submission" date="2019-08" db="EMBL/GenBank/DDBJ databases">
        <title>Draft genome sequence of Lysobacter sp. UKS-15.</title>
        <authorList>
            <person name="Im W.-T."/>
        </authorList>
    </citation>
    <scope>NUCLEOTIDE SEQUENCE [LARGE SCALE GENOMIC DNA]</scope>
    <source>
        <strain evidence="2 3">UKS-15</strain>
    </source>
</reference>
<sequence length="88" mass="10041">MQQDQEPTSQRATVYRMVLPDHVCPYGLKAVDLLTRNGFDVDDRHLTSREETESFKQEHGLMTTPLVVVGEERVGGADDLERWLAKRA</sequence>
<name>A0A5D8ZFS6_9GAMM</name>
<dbReference type="EMBL" id="VTRV01000007">
    <property type="protein sequence ID" value="TZF91524.1"/>
    <property type="molecule type" value="Genomic_DNA"/>
</dbReference>
<evidence type="ECO:0000259" key="1">
    <source>
        <dbReference type="Pfam" id="PF00462"/>
    </source>
</evidence>
<dbReference type="RefSeq" id="WP_149351546.1">
    <property type="nucleotide sequence ID" value="NZ_VTRV01000007.1"/>
</dbReference>
<evidence type="ECO:0000313" key="3">
    <source>
        <dbReference type="Proteomes" id="UP000323164"/>
    </source>
</evidence>
<keyword evidence="3" id="KW-1185">Reference proteome</keyword>
<protein>
    <submittedName>
        <fullName evidence="2">Glutaredoxin</fullName>
    </submittedName>
</protein>